<dbReference type="PANTHER" id="PTHR38436:SF1">
    <property type="entry name" value="ESTER CYCLASE"/>
    <property type="match status" value="1"/>
</dbReference>
<dbReference type="GO" id="GO:0030638">
    <property type="term" value="P:polyketide metabolic process"/>
    <property type="evidence" value="ECO:0007669"/>
    <property type="project" value="InterPro"/>
</dbReference>
<dbReference type="PANTHER" id="PTHR38436">
    <property type="entry name" value="POLYKETIDE CYCLASE SNOAL-LIKE DOMAIN"/>
    <property type="match status" value="1"/>
</dbReference>
<dbReference type="RefSeq" id="WP_076373771.1">
    <property type="nucleotide sequence ID" value="NZ_FTMG01000006.1"/>
</dbReference>
<proteinExistence type="predicted"/>
<dbReference type="STRING" id="354630.SAMN05421821_10639"/>
<dbReference type="InterPro" id="IPR032710">
    <property type="entry name" value="NTF2-like_dom_sf"/>
</dbReference>
<dbReference type="Gene3D" id="3.10.450.50">
    <property type="match status" value="1"/>
</dbReference>
<dbReference type="InterPro" id="IPR009959">
    <property type="entry name" value="Cyclase_SnoaL-like"/>
</dbReference>
<dbReference type="EMBL" id="JACHCA010000006">
    <property type="protein sequence ID" value="MBB6128664.1"/>
    <property type="molecule type" value="Genomic_DNA"/>
</dbReference>
<accession>A0A1N6ZK39</accession>
<evidence type="ECO:0000313" key="1">
    <source>
        <dbReference type="EMBL" id="MBB6110231.1"/>
    </source>
</evidence>
<dbReference type="AlphaFoldDB" id="A0A1N6ZK39"/>
<reference evidence="3 4" key="1">
    <citation type="submission" date="2020-08" db="EMBL/GenBank/DDBJ databases">
        <title>Genomic Encyclopedia of Type Strains, Phase IV (KMG-V): Genome sequencing to study the core and pangenomes of soil and plant-associated prokaryotes.</title>
        <authorList>
            <person name="Whitman W."/>
        </authorList>
    </citation>
    <scope>NUCLEOTIDE SEQUENCE [LARGE SCALE GENOMIC DNA]</scope>
    <source>
        <strain evidence="1 3">ANJLi2</strain>
        <strain evidence="2 4">MP601</strain>
    </source>
</reference>
<organism evidence="2 4">
    <name type="scientific">Mucilaginibacter lappiensis</name>
    <dbReference type="NCBI Taxonomy" id="354630"/>
    <lineage>
        <taxon>Bacteria</taxon>
        <taxon>Pseudomonadati</taxon>
        <taxon>Bacteroidota</taxon>
        <taxon>Sphingobacteriia</taxon>
        <taxon>Sphingobacteriales</taxon>
        <taxon>Sphingobacteriaceae</taxon>
        <taxon>Mucilaginibacter</taxon>
    </lineage>
</organism>
<evidence type="ECO:0000313" key="2">
    <source>
        <dbReference type="EMBL" id="MBB6128664.1"/>
    </source>
</evidence>
<dbReference type="EMBL" id="JACHCB010000007">
    <property type="protein sequence ID" value="MBB6110231.1"/>
    <property type="molecule type" value="Genomic_DNA"/>
</dbReference>
<evidence type="ECO:0000313" key="4">
    <source>
        <dbReference type="Proteomes" id="UP000548326"/>
    </source>
</evidence>
<dbReference type="Proteomes" id="UP000548326">
    <property type="component" value="Unassembled WGS sequence"/>
</dbReference>
<protein>
    <submittedName>
        <fullName evidence="1 2">Ester cyclase</fullName>
    </submittedName>
</protein>
<sequence>MTEQELNKAVVTRFQHEVLEQGDFNAYREIVSPDFINHSVPAGTDNGFQSTFDFIDQVVKKAFPDLRIEIKTMVAEGNKVFTHKLMHGTHTGEFMGIKGSGKQVVIPIMDIIYLKDGIYTDHWGIRDIQDVVKKAN</sequence>
<evidence type="ECO:0000313" key="3">
    <source>
        <dbReference type="Proteomes" id="UP000541583"/>
    </source>
</evidence>
<dbReference type="Pfam" id="PF07366">
    <property type="entry name" value="SnoaL"/>
    <property type="match status" value="1"/>
</dbReference>
<gene>
    <name evidence="2" type="ORF">HDF22_002785</name>
    <name evidence="1" type="ORF">HDF23_002987</name>
</gene>
<name>A0A1N6ZK39_9SPHI</name>
<dbReference type="SUPFAM" id="SSF54427">
    <property type="entry name" value="NTF2-like"/>
    <property type="match status" value="1"/>
</dbReference>
<keyword evidence="3" id="KW-1185">Reference proteome</keyword>
<comment type="caution">
    <text evidence="2">The sequence shown here is derived from an EMBL/GenBank/DDBJ whole genome shotgun (WGS) entry which is preliminary data.</text>
</comment>
<dbReference type="Proteomes" id="UP000541583">
    <property type="component" value="Unassembled WGS sequence"/>
</dbReference>
<dbReference type="OrthoDB" id="7876517at2"/>